<dbReference type="KEGG" id="kgn:GY169_01475"/>
<protein>
    <submittedName>
        <fullName evidence="2">PHP domain-containing protein</fullName>
    </submittedName>
</protein>
<keyword evidence="3" id="KW-1185">Reference proteome</keyword>
<evidence type="ECO:0000259" key="1">
    <source>
        <dbReference type="SMART" id="SM00481"/>
    </source>
</evidence>
<evidence type="ECO:0000313" key="3">
    <source>
        <dbReference type="Proteomes" id="UP000503580"/>
    </source>
</evidence>
<accession>A0A6G9RGW6</accession>
<dbReference type="Proteomes" id="UP000503580">
    <property type="component" value="Chromosome"/>
</dbReference>
<dbReference type="InterPro" id="IPR016195">
    <property type="entry name" value="Pol/histidinol_Pase-like"/>
</dbReference>
<name>A0A6G9RGW6_9ENTR</name>
<gene>
    <name evidence="2" type="ORF">GY169_01475</name>
</gene>
<dbReference type="InterPro" id="IPR003141">
    <property type="entry name" value="Pol/His_phosphatase_N"/>
</dbReference>
<proteinExistence type="predicted"/>
<reference evidence="2 3" key="1">
    <citation type="submission" date="2020-02" db="EMBL/GenBank/DDBJ databases">
        <title>Whole genome PO2S7.</title>
        <authorList>
            <person name="Singha K.M."/>
        </authorList>
    </citation>
    <scope>NUCLEOTIDE SEQUENCE [LARGE SCALE GENOMIC DNA]</scope>
    <source>
        <strain evidence="2 3">PO2S7</strain>
    </source>
</reference>
<dbReference type="PANTHER" id="PTHR42924">
    <property type="entry name" value="EXONUCLEASE"/>
    <property type="match status" value="1"/>
</dbReference>
<evidence type="ECO:0000313" key="2">
    <source>
        <dbReference type="EMBL" id="QIR25543.1"/>
    </source>
</evidence>
<dbReference type="PANTHER" id="PTHR42924:SF3">
    <property type="entry name" value="POLYMERASE_HISTIDINOL PHOSPHATASE N-TERMINAL DOMAIN-CONTAINING PROTEIN"/>
    <property type="match status" value="1"/>
</dbReference>
<dbReference type="EMBL" id="CP050321">
    <property type="protein sequence ID" value="QIR25543.1"/>
    <property type="molecule type" value="Genomic_DNA"/>
</dbReference>
<dbReference type="GO" id="GO:0035312">
    <property type="term" value="F:5'-3' DNA exonuclease activity"/>
    <property type="evidence" value="ECO:0007669"/>
    <property type="project" value="TreeGrafter"/>
</dbReference>
<sequence>MRLTYRFTQQTCEVHTSVVEVPAGCDIHITLLNGPFEHFFLLVKDPTKRLRALFTWKSRIQHYCLRQVISNEANLTVPGPIAGGEWQFTVVKPGTLLGEAAIDINCVPATITGSGKPQIDVLNQPFDSVVNPQRRWYHGDLHAHTLYSDGRVALDDVLHVAQQRQMDFLAITDHSIVTTFVPDCRPLIIPATELTFDNELHYNVFGVKQLIDYSQYCEVGINVTDFISRLHTDLARAGNVISINHPFAEGISLGHEFDLRSVHLLEVINAPHLADQPIDNEKAIRFFDFLWSKGLKIFASGGSDAHKPGAQGSYPLGLPRVSIYCEGLCLDALLQGLRSGRTLISHNVTCALNMLHNGVSVFPGSRVSGPVTFQAECTERPLTWRMIRNGECIHELYCQSYDYTVVPGVADVVRLEAREGGRTVFFANPVYSALPTASEYRFSVLLRDFLAQDSARAR</sequence>
<feature type="domain" description="Polymerase/histidinol phosphatase N-terminal" evidence="1">
    <location>
        <begin position="139"/>
        <end position="198"/>
    </location>
</feature>
<dbReference type="InterPro" id="IPR052018">
    <property type="entry name" value="PHP_domain"/>
</dbReference>
<dbReference type="AlphaFoldDB" id="A0A6G9RGW6"/>
<dbReference type="Gene3D" id="3.20.20.140">
    <property type="entry name" value="Metal-dependent hydrolases"/>
    <property type="match status" value="1"/>
</dbReference>
<organism evidence="2 3">
    <name type="scientific">Kluyvera genomosp. 3</name>
    <dbReference type="NCBI Taxonomy" id="2774055"/>
    <lineage>
        <taxon>Bacteria</taxon>
        <taxon>Pseudomonadati</taxon>
        <taxon>Pseudomonadota</taxon>
        <taxon>Gammaproteobacteria</taxon>
        <taxon>Enterobacterales</taxon>
        <taxon>Enterobacteriaceae</taxon>
        <taxon>Kluyvera</taxon>
    </lineage>
</organism>
<dbReference type="SUPFAM" id="SSF89550">
    <property type="entry name" value="PHP domain-like"/>
    <property type="match status" value="1"/>
</dbReference>
<dbReference type="GO" id="GO:0004534">
    <property type="term" value="F:5'-3' RNA exonuclease activity"/>
    <property type="evidence" value="ECO:0007669"/>
    <property type="project" value="TreeGrafter"/>
</dbReference>
<dbReference type="RefSeq" id="WP_167574844.1">
    <property type="nucleotide sequence ID" value="NZ_CP050321.1"/>
</dbReference>
<dbReference type="SMART" id="SM00481">
    <property type="entry name" value="POLIIIAc"/>
    <property type="match status" value="1"/>
</dbReference>
<dbReference type="NCBIfam" id="NF038032">
    <property type="entry name" value="CehA_McbA_metalo"/>
    <property type="match status" value="1"/>
</dbReference>